<feature type="compositionally biased region" description="Acidic residues" evidence="1">
    <location>
        <begin position="756"/>
        <end position="770"/>
    </location>
</feature>
<dbReference type="PANTHER" id="PTHR14463">
    <property type="entry name" value="LIPASE MATURATION FACTOR"/>
    <property type="match status" value="1"/>
</dbReference>
<feature type="transmembrane region" description="Helical" evidence="2">
    <location>
        <begin position="50"/>
        <end position="70"/>
    </location>
</feature>
<protein>
    <submittedName>
        <fullName evidence="3">Uncharacterized protein</fullName>
    </submittedName>
</protein>
<name>A0A024VQN3_PLAFA</name>
<dbReference type="EMBL" id="KI927874">
    <property type="protein sequence ID" value="ETW31049.1"/>
    <property type="molecule type" value="Genomic_DNA"/>
</dbReference>
<dbReference type="GO" id="GO:0051604">
    <property type="term" value="P:protein maturation"/>
    <property type="evidence" value="ECO:0007669"/>
    <property type="project" value="InterPro"/>
</dbReference>
<keyword evidence="2" id="KW-0812">Transmembrane</keyword>
<evidence type="ECO:0000313" key="3">
    <source>
        <dbReference type="EMBL" id="ETW31049.1"/>
    </source>
</evidence>
<feature type="compositionally biased region" description="Low complexity" evidence="1">
    <location>
        <begin position="785"/>
        <end position="798"/>
    </location>
</feature>
<sequence>MEVHEKGENSASYEIDKKYDTKLERNQCYLITNKYIHIKTTRYILRYSNLLYLISFCSLHIQIIFSWLVFCASRIHITSYIICNYCFFSYICLVLFLSSFDDSTLSLLFPSGNAPELYMNIIFILCFFDFFCFVLIYLFIYIYIFYMFRQWNIYDLKCFHFFYRIHYEFSCLNICNSYAMLTYTGYNRKEVVIEELHKVGESYVWKEVPFKYKPNDLNKIGKILWWGHIPRLEWKFFFFPDHLKKEDYKKNIYPLYICSFLKKLCNRDLDLTSIFENKENENDATDKIKENIFMKDNNNYDYNENSYDKNSMYDDNKIIRKRSRKKKGEQDENMASKNIERKSSFNSFHLDNENVNKDYYYENYDMDDNKYDKNGNVNYDNYNKNDDLLYNKNDDMLYNKNDDIYNNKNKNDSSNYNNGNSLINPEFIKNIGICYNIINDETKFENDTCFKKISDIIELRITQIIEEANKFYEKRKRYTINKYLSIEDLTNCCNYLNVVIPYKYKNSFFYNFITLNENYKNNKIIYRLISKKEYPDYLKKRHSRKTYEKRKKKLYHMQMKKEKIKNMQNKNVKEKNINKKHNKYNKHNKLNKYTKKNKHKFKHSSKHMFKMIHNNFIGNEKKGTNNRTNLYNESYHTKKHKNKYTTHKNKINKHSKKNKKEHIKKDTEVDQINNKESDITNHDKFNMFSENEKHDSPKEEQDELIKLDMNLSDNLDVNLSDNIDINLDNELDEYFDEFLEGQGQEEKYSEEKNQDLLDDDIFNFSDDDNKEESKEKYFDNKNKSSEYNNNNNNNNNNEDNNEDNNENNIDNDNDNNNNIDLDLSSLDFNNNDKNSIIIENDQLNDEDIFSEDLMNNNIKREENIIKSDEYNKLDMSNLKGNENMNEKNFITPYHENNNDNLSDTLQDERSIKSDINMNIDNNILYNSYIKNNENKKKNVLKMLLCGMENNLPAETNITIFWLFVQNGYREKRKKKKKKNDKEKDKDQNNNYNDPGDEIHFNFDENEKREDKNVAAYFNYQCHEILYTIEKKKRYKNYIGKQNVLNEHENFKYNNIFLLPKFYPINKEYAILSKYILEIIKDIINYRINFFDYNNILHIFSTSKQINKILTNILFFLFNELDHNLRLNNIYASLMLLILLNGIIKNNNIDIDFYCLQILKMLIHVIIYEHELRLKNIYIILLLKRKACDIIIDFCSVLKKQNNNEIINIDYYLIYILSKLLTHNKCTYMHIYVSYYLIYLMPINIHIKFFLSYTPNFLTIFFKKYIYYQNVYSSFSSYDQKELNELFNFFFFHIYTLIQGSIYRIFKNINLLIINSASCNYLNYLFNFIINYADYHLPLILCILNVIDRNYSPHKNDPIYHLQQKRKNSKKRRLKKIKKIMMKRMKININKRRTKKKKKLKRNKKNNNKYLIKSKNYLKSVKDITKFYLNKKPNSDNGDDSYYEDDYLNPESFNSNIFGYNNYSKKQYFNSYIKKRISLNKPLIQHSKEKNELRTNIAVNNVLNKILNKFEKRRKKKKHKTKNHQYDAYLYDTCYYFLYTF</sequence>
<feature type="transmembrane region" description="Helical" evidence="2">
    <location>
        <begin position="117"/>
        <end position="144"/>
    </location>
</feature>
<feature type="compositionally biased region" description="Basic and acidic residues" evidence="1">
    <location>
        <begin position="771"/>
        <end position="784"/>
    </location>
</feature>
<gene>
    <name evidence="3" type="ORF">PFFCH_01488</name>
</gene>
<evidence type="ECO:0000313" key="4">
    <source>
        <dbReference type="Proteomes" id="UP000030656"/>
    </source>
</evidence>
<feature type="transmembrane region" description="Helical" evidence="2">
    <location>
        <begin position="1285"/>
        <end position="1305"/>
    </location>
</feature>
<feature type="transmembrane region" description="Helical" evidence="2">
    <location>
        <begin position="1232"/>
        <end position="1250"/>
    </location>
</feature>
<evidence type="ECO:0000256" key="1">
    <source>
        <dbReference type="SAM" id="MobiDB-lite"/>
    </source>
</evidence>
<dbReference type="PANTHER" id="PTHR14463:SF5">
    <property type="entry name" value="LIPASE MATURATION FACTOR 2"/>
    <property type="match status" value="1"/>
</dbReference>
<feature type="compositionally biased region" description="Basic and acidic residues" evidence="1">
    <location>
        <begin position="744"/>
        <end position="755"/>
    </location>
</feature>
<feature type="compositionally biased region" description="Acidic residues" evidence="1">
    <location>
        <begin position="799"/>
        <end position="813"/>
    </location>
</feature>
<organism evidence="3 4">
    <name type="scientific">Plasmodium falciparum FCH/4</name>
    <dbReference type="NCBI Taxonomy" id="1036724"/>
    <lineage>
        <taxon>Eukaryota</taxon>
        <taxon>Sar</taxon>
        <taxon>Alveolata</taxon>
        <taxon>Apicomplexa</taxon>
        <taxon>Aconoidasida</taxon>
        <taxon>Haemosporida</taxon>
        <taxon>Plasmodiidae</taxon>
        <taxon>Plasmodium</taxon>
        <taxon>Plasmodium (Laverania)</taxon>
    </lineage>
</organism>
<dbReference type="Proteomes" id="UP000030656">
    <property type="component" value="Unassembled WGS sequence"/>
</dbReference>
<reference evidence="3 4" key="1">
    <citation type="submission" date="2013-02" db="EMBL/GenBank/DDBJ databases">
        <title>The Genome Annotation of Plasmodium falciparum FCH/4.</title>
        <authorList>
            <consortium name="The Broad Institute Genome Sequencing Platform"/>
            <consortium name="The Broad Institute Genome Sequencing Center for Infectious Disease"/>
            <person name="Neafsey D."/>
            <person name="Hoffman S."/>
            <person name="Volkman S."/>
            <person name="Rosenthal P."/>
            <person name="Walker B."/>
            <person name="Young S.K."/>
            <person name="Zeng Q."/>
            <person name="Gargeya S."/>
            <person name="Fitzgerald M."/>
            <person name="Haas B."/>
            <person name="Abouelleil A."/>
            <person name="Allen A.W."/>
            <person name="Alvarado L."/>
            <person name="Arachchi H.M."/>
            <person name="Berlin A.M."/>
            <person name="Chapman S.B."/>
            <person name="Gainer-Dewar J."/>
            <person name="Goldberg J."/>
            <person name="Griggs A."/>
            <person name="Gujja S."/>
            <person name="Hansen M."/>
            <person name="Howarth C."/>
            <person name="Imamovic A."/>
            <person name="Ireland A."/>
            <person name="Larimer J."/>
            <person name="McCowan C."/>
            <person name="Murphy C."/>
            <person name="Pearson M."/>
            <person name="Poon T.W."/>
            <person name="Priest M."/>
            <person name="Roberts A."/>
            <person name="Saif S."/>
            <person name="Shea T."/>
            <person name="Sisk P."/>
            <person name="Sykes S."/>
            <person name="Wortman J."/>
            <person name="Nusbaum C."/>
            <person name="Birren B."/>
        </authorList>
    </citation>
    <scope>NUCLEOTIDE SEQUENCE [LARGE SCALE GENOMIC DNA]</scope>
    <source>
        <strain evidence="3 4">FCH/4</strain>
    </source>
</reference>
<dbReference type="InterPro" id="IPR009613">
    <property type="entry name" value="LMF"/>
</dbReference>
<keyword evidence="2" id="KW-0472">Membrane</keyword>
<evidence type="ECO:0000256" key="2">
    <source>
        <dbReference type="SAM" id="Phobius"/>
    </source>
</evidence>
<feature type="compositionally biased region" description="Basic and acidic residues" evidence="1">
    <location>
        <begin position="663"/>
        <end position="701"/>
    </location>
</feature>
<keyword evidence="2" id="KW-1133">Transmembrane helix</keyword>
<dbReference type="OrthoDB" id="378221at2759"/>
<feature type="compositionally biased region" description="Basic residues" evidence="1">
    <location>
        <begin position="637"/>
        <end position="662"/>
    </location>
</feature>
<feature type="region of interest" description="Disordered" evidence="1">
    <location>
        <begin position="972"/>
        <end position="998"/>
    </location>
</feature>
<dbReference type="GO" id="GO:0005789">
    <property type="term" value="C:endoplasmic reticulum membrane"/>
    <property type="evidence" value="ECO:0007669"/>
    <property type="project" value="TreeGrafter"/>
</dbReference>
<feature type="transmembrane region" description="Helical" evidence="2">
    <location>
        <begin position="77"/>
        <end position="97"/>
    </location>
</feature>
<feature type="region of interest" description="Disordered" evidence="1">
    <location>
        <begin position="744"/>
        <end position="818"/>
    </location>
</feature>
<accession>A0A024VQN3</accession>
<proteinExistence type="predicted"/>
<reference evidence="3 4" key="2">
    <citation type="submission" date="2013-02" db="EMBL/GenBank/DDBJ databases">
        <title>The Genome Sequence of Plasmodium falciparum FCH/4.</title>
        <authorList>
            <consortium name="The Broad Institute Genome Sequencing Platform"/>
            <consortium name="The Broad Institute Genome Sequencing Center for Infectious Disease"/>
            <person name="Neafsey D."/>
            <person name="Cheeseman I."/>
            <person name="Volkman S."/>
            <person name="Adams J."/>
            <person name="Walker B."/>
            <person name="Young S.K."/>
            <person name="Zeng Q."/>
            <person name="Gargeya S."/>
            <person name="Fitzgerald M."/>
            <person name="Haas B."/>
            <person name="Abouelleil A."/>
            <person name="Alvarado L."/>
            <person name="Arachchi H.M."/>
            <person name="Berlin A.M."/>
            <person name="Chapman S.B."/>
            <person name="Dewar J."/>
            <person name="Goldberg J."/>
            <person name="Griggs A."/>
            <person name="Gujja S."/>
            <person name="Hansen M."/>
            <person name="Howarth C."/>
            <person name="Imamovic A."/>
            <person name="Larimer J."/>
            <person name="McCowan C."/>
            <person name="Murphy C."/>
            <person name="Neiman D."/>
            <person name="Pearson M."/>
            <person name="Priest M."/>
            <person name="Roberts A."/>
            <person name="Saif S."/>
            <person name="Shea T."/>
            <person name="Sisk P."/>
            <person name="Sykes S."/>
            <person name="Wortman J."/>
            <person name="Nusbaum C."/>
            <person name="Birren B."/>
        </authorList>
    </citation>
    <scope>NUCLEOTIDE SEQUENCE [LARGE SCALE GENOMIC DNA]</scope>
    <source>
        <strain evidence="3 4">FCH/4</strain>
    </source>
</reference>
<feature type="region of interest" description="Disordered" evidence="1">
    <location>
        <begin position="635"/>
        <end position="701"/>
    </location>
</feature>